<organism evidence="2">
    <name type="scientific">Cladobotryum mycophilum</name>
    <dbReference type="NCBI Taxonomy" id="491253"/>
    <lineage>
        <taxon>Eukaryota</taxon>
        <taxon>Fungi</taxon>
        <taxon>Dikarya</taxon>
        <taxon>Ascomycota</taxon>
        <taxon>Pezizomycotina</taxon>
        <taxon>Sordariomycetes</taxon>
        <taxon>Hypocreomycetidae</taxon>
        <taxon>Hypocreales</taxon>
        <taxon>Hypocreaceae</taxon>
        <taxon>Cladobotryum</taxon>
    </lineage>
</organism>
<accession>A0A7S8FIQ4</accession>
<name>A0A7S8FIQ4_9HYPO</name>
<proteinExistence type="predicted"/>
<feature type="transmembrane region" description="Helical" evidence="1">
    <location>
        <begin position="65"/>
        <end position="84"/>
    </location>
</feature>
<reference evidence="2" key="1">
    <citation type="journal article" date="2020" name="Mitochondrial DNA Part B Resour">
        <title>The complete mitochondrial genome of Cladobotryum mycophilum (Hypocreales: Sordariomycetes).</title>
        <authorList>
            <person name="Chen C."/>
            <person name="Wang J."/>
            <person name="Fu R."/>
            <person name="Chen X."/>
            <person name="Chen X."/>
            <person name="Lu D."/>
        </authorList>
    </citation>
    <scope>NUCLEOTIDE SEQUENCE</scope>
</reference>
<evidence type="ECO:0000313" key="2">
    <source>
        <dbReference type="EMBL" id="QPD06675.1"/>
    </source>
</evidence>
<keyword evidence="1" id="KW-0472">Membrane</keyword>
<feature type="transmembrane region" description="Helical" evidence="1">
    <location>
        <begin position="116"/>
        <end position="132"/>
    </location>
</feature>
<dbReference type="GeneID" id="63651075"/>
<feature type="transmembrane region" description="Helical" evidence="1">
    <location>
        <begin position="38"/>
        <end position="58"/>
    </location>
</feature>
<dbReference type="RefSeq" id="YP_010043381.1">
    <property type="nucleotide sequence ID" value="NC_054243.1"/>
</dbReference>
<feature type="transmembrane region" description="Helical" evidence="1">
    <location>
        <begin position="174"/>
        <end position="197"/>
    </location>
</feature>
<keyword evidence="2" id="KW-0496">Mitochondrion</keyword>
<dbReference type="EMBL" id="MT108299">
    <property type="protein sequence ID" value="QPD06675.1"/>
    <property type="molecule type" value="Genomic_DNA"/>
</dbReference>
<protein>
    <submittedName>
        <fullName evidence="2">Uncharacterized protein</fullName>
    </submittedName>
</protein>
<gene>
    <name evidence="2" type="primary">orf375</name>
</gene>
<evidence type="ECO:0000256" key="1">
    <source>
        <dbReference type="SAM" id="Phobius"/>
    </source>
</evidence>
<keyword evidence="1" id="KW-0812">Transmembrane</keyword>
<keyword evidence="1" id="KW-1133">Transmembrane helix</keyword>
<geneLocation type="mitochondrion" evidence="2"/>
<dbReference type="AlphaFoldDB" id="A0A7S8FIQ4"/>
<sequence>MHCVISLLIIAVIIINKWNSWSFNTLLINNILFYKNILINLLLNSFKFNLIKLVLTIIRNIFNKYIIIYMFNDNISSYLIFFMVNLKRSETNFFTKKIAFALDLLIEKIYDDVKNINSWIFFIIGCYIYFFLGDYNIICTYLYKFSFLIGTLIKIIIINKKFLEYYEFKHNFPLIYNIIKCFLLGLLFFNLCLLVVIGQKIWIFIINYLKNFVLKINILDKIKDLKLSLDYKRFKGPQNPKDPQNSKISFFFNKKKSKENKKTAFELKEKILKVQSNLNDNNLDVKPIQTSFNKKRNWNETIDIKEVPTFSVSDQLKNAQYEFKAYDNQDKKFKTIVINIGKGKENFYPDESRTLFNEYISVIKILKDNLKSFAA</sequence>
<feature type="transmembrane region" description="Helical" evidence="1">
    <location>
        <begin position="141"/>
        <end position="162"/>
    </location>
</feature>